<evidence type="ECO:0000313" key="2">
    <source>
        <dbReference type="EMBL" id="CAD6191425.1"/>
    </source>
</evidence>
<feature type="compositionally biased region" description="Basic and acidic residues" evidence="1">
    <location>
        <begin position="103"/>
        <end position="112"/>
    </location>
</feature>
<protein>
    <submittedName>
        <fullName evidence="2">Uncharacterized protein</fullName>
    </submittedName>
</protein>
<proteinExistence type="predicted"/>
<reference evidence="2" key="1">
    <citation type="submission" date="2020-10" db="EMBL/GenBank/DDBJ databases">
        <authorList>
            <person name="Kikuchi T."/>
        </authorList>
    </citation>
    <scope>NUCLEOTIDE SEQUENCE</scope>
    <source>
        <strain evidence="2">NKZ352</strain>
    </source>
</reference>
<feature type="compositionally biased region" description="Low complexity" evidence="1">
    <location>
        <begin position="18"/>
        <end position="32"/>
    </location>
</feature>
<dbReference type="EMBL" id="CAJGYM010000021">
    <property type="protein sequence ID" value="CAD6191425.1"/>
    <property type="molecule type" value="Genomic_DNA"/>
</dbReference>
<feature type="region of interest" description="Disordered" evidence="1">
    <location>
        <begin position="1"/>
        <end position="53"/>
    </location>
</feature>
<feature type="region of interest" description="Disordered" evidence="1">
    <location>
        <begin position="101"/>
        <end position="122"/>
    </location>
</feature>
<dbReference type="AlphaFoldDB" id="A0A8S1H7L0"/>
<name>A0A8S1H7L0_9PELO</name>
<evidence type="ECO:0000313" key="3">
    <source>
        <dbReference type="Proteomes" id="UP000835052"/>
    </source>
</evidence>
<dbReference type="Proteomes" id="UP000835052">
    <property type="component" value="Unassembled WGS sequence"/>
</dbReference>
<keyword evidence="3" id="KW-1185">Reference proteome</keyword>
<comment type="caution">
    <text evidence="2">The sequence shown here is derived from an EMBL/GenBank/DDBJ whole genome shotgun (WGS) entry which is preliminary data.</text>
</comment>
<evidence type="ECO:0000256" key="1">
    <source>
        <dbReference type="SAM" id="MobiDB-lite"/>
    </source>
</evidence>
<gene>
    <name evidence="2" type="ORF">CAUJ_LOCUS7344</name>
</gene>
<sequence length="416" mass="48013">MTGGARNRSAKRRMVVGPTTSPRRFPRQPSSSVWQQPLRISLRGPEKKRGGHGEGVQKVACFLLLEPALVRLEPWMEVQKTFRKVSRLYWLDITSPSETGTLKVEENKEKTSASRSPTLPEEESSFKEYGFGYSQETSFEKTSKIYEAVLPECALGLDIWNNSVGVKKRRSFDFRIFSKKARPRKNALKKLRQGVRLLRSRGESTVQLSEASNRSNWRSRLSWYPRHDIALHPFAYHPRVAGFVVDALDTAETHPPLCAPSGHIKDASFGPYWDWRYHKKGKRGLRMWTLLGGAVKVWGDHLRGAQSGHLKDASFGPYWDWRYHKKGKRGLRMWTLLGGAVKVWGDHLRGAQSGHLKDASFGPYWDWRYHKKGKRGLRMGTVLELARNVWRDLLRGSYLDWRYHKKGKKGLRMWTV</sequence>
<organism evidence="2 3">
    <name type="scientific">Caenorhabditis auriculariae</name>
    <dbReference type="NCBI Taxonomy" id="2777116"/>
    <lineage>
        <taxon>Eukaryota</taxon>
        <taxon>Metazoa</taxon>
        <taxon>Ecdysozoa</taxon>
        <taxon>Nematoda</taxon>
        <taxon>Chromadorea</taxon>
        <taxon>Rhabditida</taxon>
        <taxon>Rhabditina</taxon>
        <taxon>Rhabditomorpha</taxon>
        <taxon>Rhabditoidea</taxon>
        <taxon>Rhabditidae</taxon>
        <taxon>Peloderinae</taxon>
        <taxon>Caenorhabditis</taxon>
    </lineage>
</organism>
<accession>A0A8S1H7L0</accession>